<protein>
    <recommendedName>
        <fullName evidence="1">DUF7841 domain-containing protein</fullName>
    </recommendedName>
</protein>
<name>A0A412WQ48_9BACT</name>
<dbReference type="Proteomes" id="UP000283426">
    <property type="component" value="Unassembled WGS sequence"/>
</dbReference>
<gene>
    <name evidence="2" type="ORF">DWW24_04140</name>
</gene>
<organism evidence="2 3">
    <name type="scientific">Odoribacter splanchnicus</name>
    <dbReference type="NCBI Taxonomy" id="28118"/>
    <lineage>
        <taxon>Bacteria</taxon>
        <taxon>Pseudomonadati</taxon>
        <taxon>Bacteroidota</taxon>
        <taxon>Bacteroidia</taxon>
        <taxon>Bacteroidales</taxon>
        <taxon>Odoribacteraceae</taxon>
        <taxon>Odoribacter</taxon>
    </lineage>
</organism>
<evidence type="ECO:0000313" key="2">
    <source>
        <dbReference type="EMBL" id="RGV29277.1"/>
    </source>
</evidence>
<feature type="domain" description="DUF7841" evidence="1">
    <location>
        <begin position="50"/>
        <end position="163"/>
    </location>
</feature>
<reference evidence="2 3" key="1">
    <citation type="submission" date="2018-08" db="EMBL/GenBank/DDBJ databases">
        <title>A genome reference for cultivated species of the human gut microbiota.</title>
        <authorList>
            <person name="Zou Y."/>
            <person name="Xue W."/>
            <person name="Luo G."/>
        </authorList>
    </citation>
    <scope>NUCLEOTIDE SEQUENCE [LARGE SCALE GENOMIC DNA]</scope>
    <source>
        <strain evidence="2 3">AF14-6AC</strain>
    </source>
</reference>
<dbReference type="InterPro" id="IPR057163">
    <property type="entry name" value="DUF7841"/>
</dbReference>
<dbReference type="RefSeq" id="WP_118107458.1">
    <property type="nucleotide sequence ID" value="NZ_QRYW01000006.1"/>
</dbReference>
<comment type="caution">
    <text evidence="2">The sequence shown here is derived from an EMBL/GenBank/DDBJ whole genome shotgun (WGS) entry which is preliminary data.</text>
</comment>
<evidence type="ECO:0000313" key="3">
    <source>
        <dbReference type="Proteomes" id="UP000283426"/>
    </source>
</evidence>
<proteinExistence type="predicted"/>
<dbReference type="EMBL" id="QRYW01000006">
    <property type="protein sequence ID" value="RGV29277.1"/>
    <property type="molecule type" value="Genomic_DNA"/>
</dbReference>
<evidence type="ECO:0000259" key="1">
    <source>
        <dbReference type="Pfam" id="PF25223"/>
    </source>
</evidence>
<dbReference type="Pfam" id="PF25223">
    <property type="entry name" value="DUF7841"/>
    <property type="match status" value="1"/>
</dbReference>
<dbReference type="AlphaFoldDB" id="A0A412WQ48"/>
<sequence length="169" mass="20437">MGNYHKMLKHYKEKGLFSETKMWESIECLDDILEEMKEKNPDMFWDFMRNQHEIFCGPHFDEKFAKWQVEQMYHKDDDGKEYRGQHWSIAEAEEVYSKNKSKLPSGTTVFDVYVAINGAWHDKVNLFRKWSSEKCEQMVIEDAIVFYFQDEDWKSDGKVWDYMNINATR</sequence>
<accession>A0A412WQ48</accession>